<dbReference type="Pfam" id="PF00903">
    <property type="entry name" value="Glyoxalase"/>
    <property type="match status" value="2"/>
</dbReference>
<evidence type="ECO:0000256" key="3">
    <source>
        <dbReference type="ARBA" id="ARBA00022737"/>
    </source>
</evidence>
<dbReference type="AlphaFoldDB" id="A0A6V8KZ19"/>
<evidence type="ECO:0000256" key="4">
    <source>
        <dbReference type="ARBA" id="ARBA00023004"/>
    </source>
</evidence>
<dbReference type="InterPro" id="IPR037523">
    <property type="entry name" value="VOC_core"/>
</dbReference>
<sequence length="356" mass="38409">MDVTTVDHVEFYVGDAEQTARFLCDAFGFRCIGQGGPSTGLADQRSLLLGQGHIRLLVTSGTAASHPASRYVRRHGDGVARVALRTADAAAAYAEAVGRGATPVAEPRAWRRDDAVVLTAAVGGPGGLAHTLVERRGPEGAFLPGGIELLPPEPESADDRLDIVDHAALCVPADQLVPTVRFYERVFGFRDIFQERVEVGEQAMDSTVVQSESREVTFTIVAPDPACRPGQLDDFLRANDGGGVQHLALSTADITEAVAVFGARGVRFLKTPDSYYDAIEGRLGHIGRSVGALRAGSVLVDRDHWGEMFQIFTESPFERRTFFFELIERHGAQTFGSNNIKALYEAKERSRAGADA</sequence>
<comment type="similarity">
    <text evidence="1">Belongs to the 4HPPD family.</text>
</comment>
<dbReference type="SUPFAM" id="SSF54593">
    <property type="entry name" value="Glyoxalase/Bleomycin resistance protein/Dihydroxybiphenyl dioxygenase"/>
    <property type="match status" value="1"/>
</dbReference>
<gene>
    <name evidence="7" type="ORF">Prum_015900</name>
</gene>
<reference evidence="7 8" key="2">
    <citation type="submission" date="2020-03" db="EMBL/GenBank/DDBJ databases">
        <authorList>
            <person name="Ichikawa N."/>
            <person name="Kimura A."/>
            <person name="Kitahashi Y."/>
            <person name="Uohara A."/>
        </authorList>
    </citation>
    <scope>NUCLEOTIDE SEQUENCE [LARGE SCALE GENOMIC DNA]</scope>
    <source>
        <strain evidence="7 8">NBRC 108638</strain>
    </source>
</reference>
<keyword evidence="7" id="KW-0560">Oxidoreductase</keyword>
<dbReference type="PANTHER" id="PTHR11959">
    <property type="entry name" value="4-HYDROXYPHENYLPYRUVATE DIOXYGENASE"/>
    <property type="match status" value="1"/>
</dbReference>
<dbReference type="NCBIfam" id="TIGR01263">
    <property type="entry name" value="4HPPD"/>
    <property type="match status" value="1"/>
</dbReference>
<name>A0A6V8KZ19_9ACTN</name>
<dbReference type="InterPro" id="IPR029068">
    <property type="entry name" value="Glyas_Bleomycin-R_OHBP_Dase"/>
</dbReference>
<dbReference type="RefSeq" id="WP_173075108.1">
    <property type="nucleotide sequence ID" value="NZ_BAABJB010000006.1"/>
</dbReference>
<dbReference type="CDD" id="cd08342">
    <property type="entry name" value="HPPD_N_like"/>
    <property type="match status" value="1"/>
</dbReference>
<dbReference type="GO" id="GO:0003868">
    <property type="term" value="F:4-hydroxyphenylpyruvate dioxygenase activity"/>
    <property type="evidence" value="ECO:0007669"/>
    <property type="project" value="InterPro"/>
</dbReference>
<dbReference type="Proteomes" id="UP000482960">
    <property type="component" value="Unassembled WGS sequence"/>
</dbReference>
<feature type="domain" description="VOC" evidence="6">
    <location>
        <begin position="163"/>
        <end position="314"/>
    </location>
</feature>
<evidence type="ECO:0000259" key="6">
    <source>
        <dbReference type="PROSITE" id="PS51819"/>
    </source>
</evidence>
<evidence type="ECO:0000256" key="5">
    <source>
        <dbReference type="PIRSR" id="PIRSR009283-1"/>
    </source>
</evidence>
<feature type="domain" description="VOC" evidence="6">
    <location>
        <begin position="5"/>
        <end position="135"/>
    </location>
</feature>
<evidence type="ECO:0000313" key="8">
    <source>
        <dbReference type="Proteomes" id="UP000482960"/>
    </source>
</evidence>
<keyword evidence="2 5" id="KW-0479">Metal-binding</keyword>
<dbReference type="PIRSF" id="PIRSF009283">
    <property type="entry name" value="HPP_dOase"/>
    <property type="match status" value="1"/>
</dbReference>
<evidence type="ECO:0000313" key="7">
    <source>
        <dbReference type="EMBL" id="GFJ87948.1"/>
    </source>
</evidence>
<proteinExistence type="inferred from homology"/>
<accession>A0A6V8KZ19</accession>
<feature type="binding site" evidence="5">
    <location>
        <position position="246"/>
    </location>
    <ligand>
        <name>Fe cation</name>
        <dbReference type="ChEBI" id="CHEBI:24875"/>
    </ligand>
</feature>
<dbReference type="EMBL" id="BLPG01000001">
    <property type="protein sequence ID" value="GFJ87948.1"/>
    <property type="molecule type" value="Genomic_DNA"/>
</dbReference>
<dbReference type="InterPro" id="IPR004360">
    <property type="entry name" value="Glyas_Fos-R_dOase_dom"/>
</dbReference>
<dbReference type="InterPro" id="IPR041736">
    <property type="entry name" value="4OHPhenylPyrv_dOase_N"/>
</dbReference>
<reference evidence="7 8" key="1">
    <citation type="submission" date="2020-03" db="EMBL/GenBank/DDBJ databases">
        <title>Whole genome shotgun sequence of Phytohabitans rumicis NBRC 108638.</title>
        <authorList>
            <person name="Komaki H."/>
            <person name="Tamura T."/>
        </authorList>
    </citation>
    <scope>NUCLEOTIDE SEQUENCE [LARGE SCALE GENOMIC DNA]</scope>
    <source>
        <strain evidence="7 8">NBRC 108638</strain>
    </source>
</reference>
<dbReference type="CDD" id="cd07250">
    <property type="entry name" value="HPPD_C_like"/>
    <property type="match status" value="1"/>
</dbReference>
<dbReference type="GO" id="GO:0006572">
    <property type="term" value="P:L-tyrosine catabolic process"/>
    <property type="evidence" value="ECO:0007669"/>
    <property type="project" value="TreeGrafter"/>
</dbReference>
<dbReference type="InterPro" id="IPR005956">
    <property type="entry name" value="4OHPhenylPyrv_dOase"/>
</dbReference>
<dbReference type="GO" id="GO:0046872">
    <property type="term" value="F:metal ion binding"/>
    <property type="evidence" value="ECO:0007669"/>
    <property type="project" value="UniProtKB-KW"/>
</dbReference>
<dbReference type="InterPro" id="IPR041735">
    <property type="entry name" value="4OHPhenylPyrv_dOase_C"/>
</dbReference>
<dbReference type="Gene3D" id="3.10.180.10">
    <property type="entry name" value="2,3-Dihydroxybiphenyl 1,2-Dioxygenase, domain 1"/>
    <property type="match status" value="2"/>
</dbReference>
<keyword evidence="7" id="KW-0223">Dioxygenase</keyword>
<feature type="binding site" evidence="5">
    <location>
        <position position="166"/>
    </location>
    <ligand>
        <name>Fe cation</name>
        <dbReference type="ChEBI" id="CHEBI:24875"/>
    </ligand>
</feature>
<evidence type="ECO:0000256" key="2">
    <source>
        <dbReference type="ARBA" id="ARBA00022723"/>
    </source>
</evidence>
<organism evidence="7 8">
    <name type="scientific">Phytohabitans rumicis</name>
    <dbReference type="NCBI Taxonomy" id="1076125"/>
    <lineage>
        <taxon>Bacteria</taxon>
        <taxon>Bacillati</taxon>
        <taxon>Actinomycetota</taxon>
        <taxon>Actinomycetes</taxon>
        <taxon>Micromonosporales</taxon>
        <taxon>Micromonosporaceae</taxon>
    </lineage>
</organism>
<dbReference type="PROSITE" id="PS51819">
    <property type="entry name" value="VOC"/>
    <property type="match status" value="2"/>
</dbReference>
<keyword evidence="3" id="KW-0677">Repeat</keyword>
<comment type="caution">
    <text evidence="7">The sequence shown here is derived from an EMBL/GenBank/DDBJ whole genome shotgun (WGS) entry which is preliminary data.</text>
</comment>
<protein>
    <submittedName>
        <fullName evidence="7">4-hydroxyphenylpyruvate dioxygenase</fullName>
    </submittedName>
</protein>
<keyword evidence="4 5" id="KW-0408">Iron</keyword>
<dbReference type="PANTHER" id="PTHR11959:SF1">
    <property type="entry name" value="4-HYDROXYPHENYLPYRUVATE DIOXYGENASE"/>
    <property type="match status" value="1"/>
</dbReference>
<comment type="cofactor">
    <cofactor evidence="5">
        <name>Fe cation</name>
        <dbReference type="ChEBI" id="CHEBI:24875"/>
    </cofactor>
    <text evidence="5">Binds 1 Fe cation per subunit.</text>
</comment>
<keyword evidence="7" id="KW-0670">Pyruvate</keyword>
<feature type="binding site" evidence="5">
    <location>
        <position position="325"/>
    </location>
    <ligand>
        <name>Fe cation</name>
        <dbReference type="ChEBI" id="CHEBI:24875"/>
    </ligand>
</feature>
<keyword evidence="8" id="KW-1185">Reference proteome</keyword>
<evidence type="ECO:0000256" key="1">
    <source>
        <dbReference type="ARBA" id="ARBA00005877"/>
    </source>
</evidence>